<evidence type="ECO:0000259" key="2">
    <source>
        <dbReference type="Pfam" id="PF26578"/>
    </source>
</evidence>
<dbReference type="PANTHER" id="PTHR31533:SF30">
    <property type="entry name" value="BIFUNCTIONAL INHIBITOR_PLANT LIPID TRANSFER PROTEIN_SEED STORAGE HELICAL DOMAIN-CONTAINING PROTEIN"/>
    <property type="match status" value="1"/>
</dbReference>
<dbReference type="RefSeq" id="XP_056856247.1">
    <property type="nucleotide sequence ID" value="XM_057000267.1"/>
</dbReference>
<gene>
    <name evidence="4" type="primary">LOC130501460</name>
    <name evidence="5" type="synonym">LOC130505667</name>
</gene>
<evidence type="ECO:0000313" key="3">
    <source>
        <dbReference type="Proteomes" id="UP000504610"/>
    </source>
</evidence>
<dbReference type="KEGG" id="rsz:130501460"/>
<accession>A0A9W3CM43</accession>
<feature type="signal peptide" evidence="1">
    <location>
        <begin position="1"/>
        <end position="31"/>
    </location>
</feature>
<dbReference type="Pfam" id="PF26578">
    <property type="entry name" value="LLG1"/>
    <property type="match status" value="1"/>
</dbReference>
<organism evidence="3 4">
    <name type="scientific">Raphanus sativus</name>
    <name type="common">Radish</name>
    <name type="synonym">Raphanus raphanistrum var. sativus</name>
    <dbReference type="NCBI Taxonomy" id="3726"/>
    <lineage>
        <taxon>Eukaryota</taxon>
        <taxon>Viridiplantae</taxon>
        <taxon>Streptophyta</taxon>
        <taxon>Embryophyta</taxon>
        <taxon>Tracheophyta</taxon>
        <taxon>Spermatophyta</taxon>
        <taxon>Magnoliopsida</taxon>
        <taxon>eudicotyledons</taxon>
        <taxon>Gunneridae</taxon>
        <taxon>Pentapetalae</taxon>
        <taxon>rosids</taxon>
        <taxon>malvids</taxon>
        <taxon>Brassicales</taxon>
        <taxon>Brassicaceae</taxon>
        <taxon>Brassiceae</taxon>
        <taxon>Raphanus</taxon>
    </lineage>
</organism>
<dbReference type="KEGG" id="rsz:130505667"/>
<sequence>MSSSFKFSSFCFMEAKLFFLLMALLVTRSSSSPITNSVFESQTSVSGRNLLSVKKPCEVDFESKNYTDLTRQCKGPKYPAKECCAAFKQFACPYAHQINDLTTDCARIMFSYITVHGKYPPGLFATECRETKEGLVCPSSPPRVSAAPHHITLVVSAATALLAFLVLA</sequence>
<proteinExistence type="predicted"/>
<dbReference type="OrthoDB" id="585255at2759"/>
<dbReference type="Proteomes" id="UP000504610">
    <property type="component" value="Unplaced"/>
</dbReference>
<evidence type="ECO:0000313" key="4">
    <source>
        <dbReference type="RefSeq" id="XP_056852368.1"/>
    </source>
</evidence>
<reference evidence="4 5" key="1">
    <citation type="submission" date="2025-04" db="UniProtKB">
        <authorList>
            <consortium name="RefSeq"/>
        </authorList>
    </citation>
    <scope>IDENTIFICATION</scope>
    <source>
        <tissue evidence="4 5">Leaf</tissue>
    </source>
</reference>
<dbReference type="GeneID" id="130501460"/>
<dbReference type="PANTHER" id="PTHR31533">
    <property type="entry name" value="GPI-ANCHORED PROTEIN LLG1-RELATED-RELATED"/>
    <property type="match status" value="1"/>
</dbReference>
<evidence type="ECO:0000256" key="1">
    <source>
        <dbReference type="SAM" id="SignalP"/>
    </source>
</evidence>
<dbReference type="InterPro" id="IPR058888">
    <property type="entry name" value="LLG1-like"/>
</dbReference>
<name>A0A9W3CM43_RAPSA</name>
<keyword evidence="3" id="KW-1185">Reference proteome</keyword>
<evidence type="ECO:0000313" key="5">
    <source>
        <dbReference type="RefSeq" id="XP_056856247.1"/>
    </source>
</evidence>
<dbReference type="RefSeq" id="XP_056852368.1">
    <property type="nucleotide sequence ID" value="XM_056996388.1"/>
</dbReference>
<dbReference type="AlphaFoldDB" id="A0A9W3CM43"/>
<feature type="chain" id="PRO_5044703143" evidence="1">
    <location>
        <begin position="32"/>
        <end position="168"/>
    </location>
</feature>
<dbReference type="InterPro" id="IPR039307">
    <property type="entry name" value="LORELEI-like"/>
</dbReference>
<keyword evidence="1" id="KW-0732">Signal</keyword>
<feature type="domain" description="GPI-anchored protein LLG1-like" evidence="2">
    <location>
        <begin position="59"/>
        <end position="135"/>
    </location>
</feature>
<protein>
    <submittedName>
        <fullName evidence="4 5">GPI-anchored protein LORELEI-like</fullName>
    </submittedName>
</protein>